<evidence type="ECO:0000313" key="1">
    <source>
        <dbReference type="EMBL" id="JAH02079.1"/>
    </source>
</evidence>
<reference evidence="1" key="1">
    <citation type="submission" date="2014-11" db="EMBL/GenBank/DDBJ databases">
        <authorList>
            <person name="Amaro Gonzalez C."/>
        </authorList>
    </citation>
    <scope>NUCLEOTIDE SEQUENCE</scope>
</reference>
<protein>
    <submittedName>
        <fullName evidence="1">Uncharacterized protein</fullName>
    </submittedName>
</protein>
<proteinExistence type="predicted"/>
<dbReference type="AlphaFoldDB" id="A0A0E9PC19"/>
<sequence length="16" mass="1894">MLPPRLKFFTESPLSM</sequence>
<organism evidence="1">
    <name type="scientific">Anguilla anguilla</name>
    <name type="common">European freshwater eel</name>
    <name type="synonym">Muraena anguilla</name>
    <dbReference type="NCBI Taxonomy" id="7936"/>
    <lineage>
        <taxon>Eukaryota</taxon>
        <taxon>Metazoa</taxon>
        <taxon>Chordata</taxon>
        <taxon>Craniata</taxon>
        <taxon>Vertebrata</taxon>
        <taxon>Euteleostomi</taxon>
        <taxon>Actinopterygii</taxon>
        <taxon>Neopterygii</taxon>
        <taxon>Teleostei</taxon>
        <taxon>Anguilliformes</taxon>
        <taxon>Anguillidae</taxon>
        <taxon>Anguilla</taxon>
    </lineage>
</organism>
<name>A0A0E9PC19_ANGAN</name>
<accession>A0A0E9PC19</accession>
<reference evidence="1" key="2">
    <citation type="journal article" date="2015" name="Fish Shellfish Immunol.">
        <title>Early steps in the European eel (Anguilla anguilla)-Vibrio vulnificus interaction in the gills: Role of the RtxA13 toxin.</title>
        <authorList>
            <person name="Callol A."/>
            <person name="Pajuelo D."/>
            <person name="Ebbesson L."/>
            <person name="Teles M."/>
            <person name="MacKenzie S."/>
            <person name="Amaro C."/>
        </authorList>
    </citation>
    <scope>NUCLEOTIDE SEQUENCE</scope>
</reference>
<dbReference type="EMBL" id="GBXM01106498">
    <property type="protein sequence ID" value="JAH02079.1"/>
    <property type="molecule type" value="Transcribed_RNA"/>
</dbReference>